<dbReference type="EMBL" id="MF683283">
    <property type="protein sequence ID" value="ATU82424.1"/>
    <property type="molecule type" value="mRNA"/>
</dbReference>
<sequence>MRGLLPWVLLLLAVVAMTARADDLNDQELEQMSDKVFRALDRQVDRLGEDDEQVRSGKSKIAFGKKLSELVKKIWSKIPKDKIKNAVKSTIREVKNTIKEKGKEKLHDMKVKLVKEGKKQAKSFLKHEILKFIKKKAEKTFCSCPNKYKCGCCMHLPGLDRGCFNMTALPAEMKFRVNLNYGGETIAARKIAGTKEMMTCTHLPTPLNLVEICIVTQGIQEIDESNFKGCFRIVSHGLEAAKCILFENGITSLV</sequence>
<proteinExistence type="evidence at transcript level"/>
<dbReference type="PANTHER" id="PTHR36299">
    <property type="entry name" value="AGAP008005-PA"/>
    <property type="match status" value="1"/>
</dbReference>
<accession>A0A2K8JLG8</accession>
<feature type="chain" id="PRO_5014817109" evidence="1">
    <location>
        <begin position="22"/>
        <end position="254"/>
    </location>
</feature>
<feature type="domain" description="DUF4773" evidence="2">
    <location>
        <begin position="142"/>
        <end position="237"/>
    </location>
</feature>
<name>A0A2K8JLG8_9HEMI</name>
<evidence type="ECO:0000313" key="3">
    <source>
        <dbReference type="EMBL" id="ATU82424.1"/>
    </source>
</evidence>
<evidence type="ECO:0000259" key="2">
    <source>
        <dbReference type="Pfam" id="PF15998"/>
    </source>
</evidence>
<feature type="signal peptide" evidence="1">
    <location>
        <begin position="1"/>
        <end position="21"/>
    </location>
</feature>
<dbReference type="PANTHER" id="PTHR36299:SF3">
    <property type="entry name" value="FI03431P"/>
    <property type="match status" value="1"/>
</dbReference>
<keyword evidence="1" id="KW-0732">Signal</keyword>
<protein>
    <submittedName>
        <fullName evidence="3">Venom protein family 2 protein 12</fullName>
    </submittedName>
</protein>
<dbReference type="InterPro" id="IPR031941">
    <property type="entry name" value="DUF4773"/>
</dbReference>
<organism evidence="3">
    <name type="scientific">Lethocerus distinctifemur</name>
    <dbReference type="NCBI Taxonomy" id="280095"/>
    <lineage>
        <taxon>Eukaryota</taxon>
        <taxon>Metazoa</taxon>
        <taxon>Ecdysozoa</taxon>
        <taxon>Arthropoda</taxon>
        <taxon>Hexapoda</taxon>
        <taxon>Insecta</taxon>
        <taxon>Pterygota</taxon>
        <taxon>Neoptera</taxon>
        <taxon>Paraneoptera</taxon>
        <taxon>Hemiptera</taxon>
        <taxon>Heteroptera</taxon>
        <taxon>Panheteroptera</taxon>
        <taxon>Nepomorpha</taxon>
        <taxon>Belostomatidae</taxon>
        <taxon>Lethocerinae</taxon>
        <taxon>Lethocerus</taxon>
    </lineage>
</organism>
<dbReference type="Pfam" id="PF15998">
    <property type="entry name" value="DUF4773"/>
    <property type="match status" value="1"/>
</dbReference>
<evidence type="ECO:0000256" key="1">
    <source>
        <dbReference type="SAM" id="SignalP"/>
    </source>
</evidence>
<dbReference type="AlphaFoldDB" id="A0A2K8JLG8"/>
<reference evidence="3" key="1">
    <citation type="journal article" date="2018" name="Cell. Mol. Life Sci.">
        <title>Giant fish-killing water bug reveals ancient and dynamic venom evolution in Heteroptera.</title>
        <authorList>
            <person name="Walker A.A."/>
            <person name="Hernandez-Vargas M.J."/>
            <person name="Corzo G."/>
            <person name="Fry B.G."/>
            <person name="King G.F."/>
        </authorList>
    </citation>
    <scope>NUCLEOTIDE SEQUENCE</scope>
</reference>